<sequence length="260" mass="26483">DGVATGLDIKASCRVATAAALPACTAAGSGVDKTLTMNAAAVLTIDGIATVLNDRILVKNQVEGIDNGIYKVTVEGTEGVAAVLTRATDFDLDAEVTAGAFTFIEVGDTLADQGWVLTTDNPITVDTTALVFGQFSSAGGTPAHAATHQNEGADEISVAGLSGELADDQPPKAHKVSHQAAGGDELDLTGMKADSLAEKTADTGVTIDTCLIKDGKVADSNKLEGDSKTTVQDHTPKAHLLGSHTEDTLANLNAKISDAD</sequence>
<proteinExistence type="predicted"/>
<accession>X1VH45</accession>
<name>X1VH45_9ZZZZ</name>
<feature type="non-terminal residue" evidence="2">
    <location>
        <position position="260"/>
    </location>
</feature>
<evidence type="ECO:0000256" key="1">
    <source>
        <dbReference type="SAM" id="MobiDB-lite"/>
    </source>
</evidence>
<protein>
    <submittedName>
        <fullName evidence="2">Uncharacterized protein</fullName>
    </submittedName>
</protein>
<comment type="caution">
    <text evidence="2">The sequence shown here is derived from an EMBL/GenBank/DDBJ whole genome shotgun (WGS) entry which is preliminary data.</text>
</comment>
<dbReference type="EMBL" id="BARW01025946">
    <property type="protein sequence ID" value="GAJ14101.1"/>
    <property type="molecule type" value="Genomic_DNA"/>
</dbReference>
<reference evidence="2" key="1">
    <citation type="journal article" date="2014" name="Front. Microbiol.">
        <title>High frequency of phylogenetically diverse reductive dehalogenase-homologous genes in deep subseafloor sedimentary metagenomes.</title>
        <authorList>
            <person name="Kawai M."/>
            <person name="Futagami T."/>
            <person name="Toyoda A."/>
            <person name="Takaki Y."/>
            <person name="Nishi S."/>
            <person name="Hori S."/>
            <person name="Arai W."/>
            <person name="Tsubouchi T."/>
            <person name="Morono Y."/>
            <person name="Uchiyama I."/>
            <person name="Ito T."/>
            <person name="Fujiyama A."/>
            <person name="Inagaki F."/>
            <person name="Takami H."/>
        </authorList>
    </citation>
    <scope>NUCLEOTIDE SEQUENCE</scope>
    <source>
        <strain evidence="2">Expedition CK06-06</strain>
    </source>
</reference>
<feature type="region of interest" description="Disordered" evidence="1">
    <location>
        <begin position="164"/>
        <end position="184"/>
    </location>
</feature>
<feature type="non-terminal residue" evidence="2">
    <location>
        <position position="1"/>
    </location>
</feature>
<evidence type="ECO:0000313" key="2">
    <source>
        <dbReference type="EMBL" id="GAJ14101.1"/>
    </source>
</evidence>
<dbReference type="AlphaFoldDB" id="X1VH45"/>
<gene>
    <name evidence="2" type="ORF">S12H4_42407</name>
</gene>
<organism evidence="2">
    <name type="scientific">marine sediment metagenome</name>
    <dbReference type="NCBI Taxonomy" id="412755"/>
    <lineage>
        <taxon>unclassified sequences</taxon>
        <taxon>metagenomes</taxon>
        <taxon>ecological metagenomes</taxon>
    </lineage>
</organism>